<dbReference type="Proteomes" id="UP001221411">
    <property type="component" value="Unassembled WGS sequence"/>
</dbReference>
<evidence type="ECO:0008006" key="3">
    <source>
        <dbReference type="Google" id="ProtNLM"/>
    </source>
</evidence>
<dbReference type="EMBL" id="JAQNDO010000001">
    <property type="protein sequence ID" value="MDC0745020.1"/>
    <property type="molecule type" value="Genomic_DNA"/>
</dbReference>
<comment type="caution">
    <text evidence="1">The sequence shown here is derived from an EMBL/GenBank/DDBJ whole genome shotgun (WGS) entry which is preliminary data.</text>
</comment>
<evidence type="ECO:0000313" key="2">
    <source>
        <dbReference type="Proteomes" id="UP001221411"/>
    </source>
</evidence>
<gene>
    <name evidence="1" type="ORF">POL67_27050</name>
</gene>
<dbReference type="RefSeq" id="WP_271922122.1">
    <property type="nucleotide sequence ID" value="NZ_JAQNDO010000001.1"/>
</dbReference>
<proteinExistence type="predicted"/>
<organism evidence="1 2">
    <name type="scientific">Polyangium mundeleinium</name>
    <dbReference type="NCBI Taxonomy" id="2995306"/>
    <lineage>
        <taxon>Bacteria</taxon>
        <taxon>Pseudomonadati</taxon>
        <taxon>Myxococcota</taxon>
        <taxon>Polyangia</taxon>
        <taxon>Polyangiales</taxon>
        <taxon>Polyangiaceae</taxon>
        <taxon>Polyangium</taxon>
    </lineage>
</organism>
<keyword evidence="2" id="KW-1185">Reference proteome</keyword>
<reference evidence="1 2" key="1">
    <citation type="submission" date="2022-11" db="EMBL/GenBank/DDBJ databases">
        <title>Minimal conservation of predation-associated metabolite biosynthetic gene clusters underscores biosynthetic potential of Myxococcota including descriptions for ten novel species: Archangium lansinium sp. nov., Myxococcus landrumus sp. nov., Nannocystis bai.</title>
        <authorList>
            <person name="Ahearne A."/>
            <person name="Stevens C."/>
            <person name="Dowd S."/>
        </authorList>
    </citation>
    <scope>NUCLEOTIDE SEQUENCE [LARGE SCALE GENOMIC DNA]</scope>
    <source>
        <strain evidence="1 2">RJM3</strain>
    </source>
</reference>
<protein>
    <recommendedName>
        <fullName evidence="3">Lipoprotein</fullName>
    </recommendedName>
</protein>
<evidence type="ECO:0000313" key="1">
    <source>
        <dbReference type="EMBL" id="MDC0745020.1"/>
    </source>
</evidence>
<name>A0ABT5ET69_9BACT</name>
<sequence length="258" mass="26414">MDLRTSLALLALLPACGGEPQPPAGAPEVTTVAPASPVPAASVTAASAGAPPSAAAPPPVAAGPKLACPPALPVLTTERTVWGPLVRRGACWTLLNHTKGAPDYDDTLLVMPSNVRKVGKADVAQLKYTLGRNSSAHEAPADVLPRQVAVTDQGVWFLPADADDAAITAALRKPPTYAAKPKTFEPTQENGYTFVREAKTSRGPIVCTGHAIPPAQGTCGDKCNARVCFSASVGVVIVEGTAAPASGAYAQNEFRIVP</sequence>
<accession>A0ABT5ET69</accession>